<dbReference type="RefSeq" id="WP_161350950.1">
    <property type="nucleotide sequence ID" value="NZ_WTUX01000011.1"/>
</dbReference>
<proteinExistence type="predicted"/>
<keyword evidence="3" id="KW-1185">Reference proteome</keyword>
<evidence type="ECO:0000313" key="2">
    <source>
        <dbReference type="EMBL" id="MZR12825.1"/>
    </source>
</evidence>
<feature type="region of interest" description="Disordered" evidence="1">
    <location>
        <begin position="57"/>
        <end position="80"/>
    </location>
</feature>
<evidence type="ECO:0000256" key="1">
    <source>
        <dbReference type="SAM" id="MobiDB-lite"/>
    </source>
</evidence>
<gene>
    <name evidence="2" type="ORF">GQE99_07300</name>
</gene>
<accession>A0A845LYH1</accession>
<organism evidence="2 3">
    <name type="scientific">Maritimibacter harenae</name>
    <dbReference type="NCBI Taxonomy" id="2606218"/>
    <lineage>
        <taxon>Bacteria</taxon>
        <taxon>Pseudomonadati</taxon>
        <taxon>Pseudomonadota</taxon>
        <taxon>Alphaproteobacteria</taxon>
        <taxon>Rhodobacterales</taxon>
        <taxon>Roseobacteraceae</taxon>
        <taxon>Maritimibacter</taxon>
    </lineage>
</organism>
<evidence type="ECO:0000313" key="3">
    <source>
        <dbReference type="Proteomes" id="UP000467322"/>
    </source>
</evidence>
<sequence>MGIAYQMLFPTPLEIKVLTDQNGNEPADIARPIIPITRYSEMNFFAGREDFFREYPGTGGQMPENQVRFNRFPADSRENR</sequence>
<name>A0A845LYH1_9RHOB</name>
<dbReference type="AlphaFoldDB" id="A0A845LYH1"/>
<comment type="caution">
    <text evidence="2">The sequence shown here is derived from an EMBL/GenBank/DDBJ whole genome shotgun (WGS) entry which is preliminary data.</text>
</comment>
<protein>
    <submittedName>
        <fullName evidence="2">Uncharacterized protein</fullName>
    </submittedName>
</protein>
<reference evidence="2 3" key="1">
    <citation type="submission" date="2019-12" db="EMBL/GenBank/DDBJ databases">
        <title>Maritimibacter sp. nov. sp. isolated from sea sand.</title>
        <authorList>
            <person name="Kim J."/>
            <person name="Jeong S.E."/>
            <person name="Jung H.S."/>
            <person name="Jeon C.O."/>
        </authorList>
    </citation>
    <scope>NUCLEOTIDE SEQUENCE [LARGE SCALE GENOMIC DNA]</scope>
    <source>
        <strain evidence="2 3">DP07</strain>
    </source>
</reference>
<dbReference type="Proteomes" id="UP000467322">
    <property type="component" value="Unassembled WGS sequence"/>
</dbReference>
<dbReference type="EMBL" id="WTUX01000011">
    <property type="protein sequence ID" value="MZR12825.1"/>
    <property type="molecule type" value="Genomic_DNA"/>
</dbReference>